<dbReference type="RefSeq" id="WP_251408009.1">
    <property type="nucleotide sequence ID" value="NZ_JAMQGM010000001.1"/>
</dbReference>
<dbReference type="NCBIfam" id="NF002367">
    <property type="entry name" value="PRK01346.1-4"/>
    <property type="match status" value="1"/>
</dbReference>
<keyword evidence="2 4" id="KW-0808">Transferase</keyword>
<feature type="active site" description="Proton donor" evidence="4">
    <location>
        <position position="123"/>
    </location>
</feature>
<comment type="similarity">
    <text evidence="1 4">Belongs to the acetyltransferase Eis family.</text>
</comment>
<dbReference type="Gene3D" id="3.30.1050.10">
    <property type="entry name" value="SCP2 sterol-binding domain"/>
    <property type="match status" value="1"/>
</dbReference>
<evidence type="ECO:0000313" key="7">
    <source>
        <dbReference type="Proteomes" id="UP001167160"/>
    </source>
</evidence>
<dbReference type="Pfam" id="PF13527">
    <property type="entry name" value="Acetyltransf_9"/>
    <property type="match status" value="1"/>
</dbReference>
<keyword evidence="7" id="KW-1185">Reference proteome</keyword>
<dbReference type="InterPro" id="IPR051554">
    <property type="entry name" value="Acetyltransferase_Eis"/>
</dbReference>
<feature type="domain" description="N-acetyltransferase" evidence="5">
    <location>
        <begin position="3"/>
        <end position="149"/>
    </location>
</feature>
<dbReference type="SUPFAM" id="SSF55718">
    <property type="entry name" value="SCP-like"/>
    <property type="match status" value="1"/>
</dbReference>
<name>A0ABT0X0A1_9ACTN</name>
<evidence type="ECO:0000256" key="1">
    <source>
        <dbReference type="ARBA" id="ARBA00009213"/>
    </source>
</evidence>
<evidence type="ECO:0000256" key="3">
    <source>
        <dbReference type="ARBA" id="ARBA00023315"/>
    </source>
</evidence>
<dbReference type="Pfam" id="PF17668">
    <property type="entry name" value="Acetyltransf_17"/>
    <property type="match status" value="1"/>
</dbReference>
<evidence type="ECO:0000256" key="2">
    <source>
        <dbReference type="ARBA" id="ARBA00022679"/>
    </source>
</evidence>
<evidence type="ECO:0000256" key="4">
    <source>
        <dbReference type="HAMAP-Rule" id="MF_01812"/>
    </source>
</evidence>
<dbReference type="PANTHER" id="PTHR37817:SF1">
    <property type="entry name" value="N-ACETYLTRANSFERASE EIS"/>
    <property type="match status" value="1"/>
</dbReference>
<feature type="binding site" evidence="4">
    <location>
        <begin position="90"/>
        <end position="95"/>
    </location>
    <ligand>
        <name>acetyl-CoA</name>
        <dbReference type="ChEBI" id="CHEBI:57288"/>
    </ligand>
</feature>
<dbReference type="InterPro" id="IPR016181">
    <property type="entry name" value="Acyl_CoA_acyltransferase"/>
</dbReference>
<comment type="caution">
    <text evidence="6">The sequence shown here is derived from an EMBL/GenBank/DDBJ whole genome shotgun (WGS) entry which is preliminary data.</text>
</comment>
<gene>
    <name evidence="6" type="ORF">M1E25_01275</name>
</gene>
<protein>
    <submittedName>
        <fullName evidence="6">GNAT family N-acetyltransferase</fullName>
    </submittedName>
</protein>
<comment type="subunit">
    <text evidence="4">Homohexamer; trimer of dimers.</text>
</comment>
<evidence type="ECO:0000259" key="5">
    <source>
        <dbReference type="PROSITE" id="PS51186"/>
    </source>
</evidence>
<dbReference type="PROSITE" id="PS51186">
    <property type="entry name" value="GNAT"/>
    <property type="match status" value="1"/>
</dbReference>
<dbReference type="InterPro" id="IPR036527">
    <property type="entry name" value="SCP2_sterol-bd_dom_sf"/>
</dbReference>
<proteinExistence type="inferred from homology"/>
<dbReference type="Pfam" id="PF13530">
    <property type="entry name" value="SCP2_2"/>
    <property type="match status" value="1"/>
</dbReference>
<dbReference type="InterPro" id="IPR041380">
    <property type="entry name" value="Acetyltransf_17"/>
</dbReference>
<dbReference type="EMBL" id="JAMQGM010000001">
    <property type="protein sequence ID" value="MCM2575997.1"/>
    <property type="molecule type" value="Genomic_DNA"/>
</dbReference>
<dbReference type="InterPro" id="IPR025559">
    <property type="entry name" value="Eis_dom"/>
</dbReference>
<feature type="active site" description="Proton acceptor; via carboxylate" evidence="4">
    <location>
        <position position="409"/>
    </location>
</feature>
<sequence length="409" mass="44644">MTTELRSLRPDEWDRWFRMLEVAFGGVAESPQWRARYRELTEFERSVGVWDGDTCVGASGAFSFRMTVPGGASVPTAGVTMVGVLPTHRRRGILRSMMRRQLDNLRERGEPLAALTASEPVIYGRFGYGVASEQLSAEIDTARVRLDVPEGTGRVRLRLTEPDSVREECEAVYAAAVPTRPGMLARMPGWDQVPLLDPEQDRAGASPLQCVVAESGGRVTGFARYAVRPDWDASGANGAVLLRDLYAPDPAVYAALWQFLLDIDLTSRIEVRSSPADAPWRHLVSDVRRCGLRVRDGVHLRLVDVGRALELRSYARELDTVLDVTDPFCPWNEGSWRLAADSKGASCERTTAPAELALSVNDLASAYLGGTSLAALAGTGRVRELRPGALAAASAAFHSDVAPWLPHGF</sequence>
<dbReference type="InterPro" id="IPR000182">
    <property type="entry name" value="GNAT_dom"/>
</dbReference>
<dbReference type="Proteomes" id="UP001167160">
    <property type="component" value="Unassembled WGS sequence"/>
</dbReference>
<dbReference type="InterPro" id="IPR022902">
    <property type="entry name" value="NAcTrfase_Eis"/>
</dbReference>
<dbReference type="CDD" id="cd04301">
    <property type="entry name" value="NAT_SF"/>
    <property type="match status" value="1"/>
</dbReference>
<dbReference type="SUPFAM" id="SSF55729">
    <property type="entry name" value="Acyl-CoA N-acyltransferases (Nat)"/>
    <property type="match status" value="1"/>
</dbReference>
<organism evidence="6 7">
    <name type="scientific">Streptomyces meridianus</name>
    <dbReference type="NCBI Taxonomy" id="2938945"/>
    <lineage>
        <taxon>Bacteria</taxon>
        <taxon>Bacillati</taxon>
        <taxon>Actinomycetota</taxon>
        <taxon>Actinomycetes</taxon>
        <taxon>Kitasatosporales</taxon>
        <taxon>Streptomycetaceae</taxon>
        <taxon>Streptomyces</taxon>
    </lineage>
</organism>
<keyword evidence="3 4" id="KW-0012">Acyltransferase</keyword>
<feature type="binding site" evidence="4">
    <location>
        <begin position="82"/>
        <end position="84"/>
    </location>
    <ligand>
        <name>acetyl-CoA</name>
        <dbReference type="ChEBI" id="CHEBI:57288"/>
    </ligand>
</feature>
<evidence type="ECO:0000313" key="6">
    <source>
        <dbReference type="EMBL" id="MCM2575997.1"/>
    </source>
</evidence>
<dbReference type="PANTHER" id="PTHR37817">
    <property type="entry name" value="N-ACETYLTRANSFERASE EIS"/>
    <property type="match status" value="1"/>
</dbReference>
<accession>A0ABT0X0A1</accession>
<reference evidence="6" key="1">
    <citation type="journal article" date="2023" name="Int. J. Syst. Evol. Microbiol.">
        <title>Streptomyces meridianus sp. nov. isolated from brackish water of the Tagus estuary in Alcochete, Portugal.</title>
        <authorList>
            <person name="Santos J.D.N."/>
            <person name="Klimek D."/>
            <person name="Calusinska M."/>
            <person name="Lobo Da Cunha A."/>
            <person name="Catita J."/>
            <person name="Goncalves H."/>
            <person name="Gonzalez I."/>
            <person name="Reyes F."/>
            <person name="Lage O.M."/>
        </authorList>
    </citation>
    <scope>NUCLEOTIDE SEQUENCE</scope>
    <source>
        <strain evidence="6">MTZ3.1</strain>
    </source>
</reference>
<feature type="binding site" evidence="4">
    <location>
        <begin position="118"/>
        <end position="119"/>
    </location>
    <ligand>
        <name>acetyl-CoA</name>
        <dbReference type="ChEBI" id="CHEBI:57288"/>
    </ligand>
</feature>
<dbReference type="HAMAP" id="MF_01812">
    <property type="entry name" value="Eis"/>
    <property type="match status" value="1"/>
</dbReference>
<dbReference type="Gene3D" id="3.40.630.30">
    <property type="match status" value="2"/>
</dbReference>